<feature type="domain" description="TSCPD" evidence="6">
    <location>
        <begin position="4"/>
        <end position="78"/>
    </location>
</feature>
<name>A0A0E3K3P7_CLOSL</name>
<dbReference type="Proteomes" id="UP000033115">
    <property type="component" value="Chromosome"/>
</dbReference>
<dbReference type="InterPro" id="IPR023806">
    <property type="entry name" value="CHP03905"/>
</dbReference>
<organism evidence="7 8">
    <name type="scientific">Clostridium scatologenes</name>
    <dbReference type="NCBI Taxonomy" id="1548"/>
    <lineage>
        <taxon>Bacteria</taxon>
        <taxon>Bacillati</taxon>
        <taxon>Bacillota</taxon>
        <taxon>Clostridia</taxon>
        <taxon>Eubacteriales</taxon>
        <taxon>Clostridiaceae</taxon>
        <taxon>Clostridium</taxon>
    </lineage>
</organism>
<dbReference type="GO" id="GO:0000166">
    <property type="term" value="F:nucleotide binding"/>
    <property type="evidence" value="ECO:0007669"/>
    <property type="project" value="UniProtKB-KW"/>
</dbReference>
<dbReference type="GO" id="GO:0071897">
    <property type="term" value="P:DNA biosynthetic process"/>
    <property type="evidence" value="ECO:0007669"/>
    <property type="project" value="UniProtKB-KW"/>
</dbReference>
<evidence type="ECO:0000256" key="1">
    <source>
        <dbReference type="ARBA" id="ARBA00007405"/>
    </source>
</evidence>
<dbReference type="InterPro" id="IPR024434">
    <property type="entry name" value="TSCPD_dom"/>
</dbReference>
<evidence type="ECO:0000313" key="7">
    <source>
        <dbReference type="EMBL" id="AKA71814.1"/>
    </source>
</evidence>
<gene>
    <name evidence="7" type="ORF">CSCA_4689</name>
</gene>
<proteinExistence type="inferred from homology"/>
<comment type="catalytic activity">
    <reaction evidence="5">
        <text>a 2'-deoxyribonucleoside 5'-diphosphate + [thioredoxin]-disulfide + H2O = a ribonucleoside 5'-diphosphate + [thioredoxin]-dithiol</text>
        <dbReference type="Rhea" id="RHEA:23252"/>
        <dbReference type="Rhea" id="RHEA-COMP:10698"/>
        <dbReference type="Rhea" id="RHEA-COMP:10700"/>
        <dbReference type="ChEBI" id="CHEBI:15377"/>
        <dbReference type="ChEBI" id="CHEBI:29950"/>
        <dbReference type="ChEBI" id="CHEBI:50058"/>
        <dbReference type="ChEBI" id="CHEBI:57930"/>
        <dbReference type="ChEBI" id="CHEBI:73316"/>
        <dbReference type="EC" id="1.17.4.1"/>
    </reaction>
</comment>
<evidence type="ECO:0000259" key="6">
    <source>
        <dbReference type="Pfam" id="PF12637"/>
    </source>
</evidence>
<accession>A0A0E3K3P7</accession>
<dbReference type="HOGENOM" id="CLU_176133_0_0_9"/>
<dbReference type="KEGG" id="csq:CSCA_4689"/>
<dbReference type="GO" id="GO:0004748">
    <property type="term" value="F:ribonucleoside-diphosphate reductase activity, thioredoxin disulfide as acceptor"/>
    <property type="evidence" value="ECO:0007669"/>
    <property type="project" value="UniProtKB-EC"/>
</dbReference>
<dbReference type="NCBIfam" id="TIGR03905">
    <property type="entry name" value="TIGR03905_4_Cys"/>
    <property type="match status" value="1"/>
</dbReference>
<keyword evidence="8" id="KW-1185">Reference proteome</keyword>
<dbReference type="AlphaFoldDB" id="A0A0E3K3P7"/>
<evidence type="ECO:0000256" key="2">
    <source>
        <dbReference type="ARBA" id="ARBA00012274"/>
    </source>
</evidence>
<evidence type="ECO:0000256" key="3">
    <source>
        <dbReference type="ARBA" id="ARBA00022634"/>
    </source>
</evidence>
<sequence>MYNYLTKGVCSSQINFDIVDNKVCNVCFTGGCNGNLKGLSSLIEGMDVNDAIKKLKGITCGGKDTSCPDQLATALEQAIH</sequence>
<keyword evidence="4" id="KW-0547">Nucleotide-binding</keyword>
<reference evidence="7 8" key="1">
    <citation type="journal article" date="2015" name="J. Biotechnol.">
        <title>Complete genome sequence of a malodorant-producing acetogen, Clostridium scatologenes ATCC 25775(T).</title>
        <authorList>
            <person name="Zhu Z."/>
            <person name="Guo T."/>
            <person name="Zheng H."/>
            <person name="Song T."/>
            <person name="Ouyang P."/>
            <person name="Xie J."/>
        </authorList>
    </citation>
    <scope>NUCLEOTIDE SEQUENCE [LARGE SCALE GENOMIC DNA]</scope>
    <source>
        <strain evidence="7 8">ATCC 25775</strain>
    </source>
</reference>
<protein>
    <recommendedName>
        <fullName evidence="2">ribonucleoside-diphosphate reductase</fullName>
        <ecNumber evidence="2">1.17.4.1</ecNumber>
    </recommendedName>
</protein>
<keyword evidence="3" id="KW-0237">DNA synthesis</keyword>
<evidence type="ECO:0000256" key="4">
    <source>
        <dbReference type="ARBA" id="ARBA00022741"/>
    </source>
</evidence>
<dbReference type="Pfam" id="PF12637">
    <property type="entry name" value="TSCPD"/>
    <property type="match status" value="1"/>
</dbReference>
<comment type="similarity">
    <text evidence="1">Belongs to the ribonucleoside diphosphate reductase class-2 family.</text>
</comment>
<evidence type="ECO:0000313" key="8">
    <source>
        <dbReference type="Proteomes" id="UP000033115"/>
    </source>
</evidence>
<evidence type="ECO:0000256" key="5">
    <source>
        <dbReference type="ARBA" id="ARBA00047754"/>
    </source>
</evidence>
<dbReference type="EC" id="1.17.4.1" evidence="2"/>
<dbReference type="EMBL" id="CP009933">
    <property type="protein sequence ID" value="AKA71814.1"/>
    <property type="molecule type" value="Genomic_DNA"/>
</dbReference>
<dbReference type="RefSeq" id="WP_029162845.1">
    <property type="nucleotide sequence ID" value="NZ_CP009933.1"/>
</dbReference>